<dbReference type="PROSITE" id="PS51987">
    <property type="entry name" value="GS_CATALYTIC"/>
    <property type="match status" value="1"/>
</dbReference>
<comment type="similarity">
    <text evidence="1 3 4">Belongs to the glutamine synthetase family.</text>
</comment>
<dbReference type="SUPFAM" id="SSF55931">
    <property type="entry name" value="Glutamine synthetase/guanido kinase"/>
    <property type="match status" value="1"/>
</dbReference>
<keyword evidence="7" id="KW-1185">Reference proteome</keyword>
<dbReference type="EMBL" id="JAAKZZ010000162">
    <property type="protein sequence ID" value="NGO70052.1"/>
    <property type="molecule type" value="Genomic_DNA"/>
</dbReference>
<evidence type="ECO:0000256" key="4">
    <source>
        <dbReference type="RuleBase" id="RU000384"/>
    </source>
</evidence>
<evidence type="ECO:0000256" key="3">
    <source>
        <dbReference type="PROSITE-ProRule" id="PRU01331"/>
    </source>
</evidence>
<protein>
    <submittedName>
        <fullName evidence="6">Glutamine synthetase</fullName>
    </submittedName>
</protein>
<keyword evidence="2" id="KW-0436">Ligase</keyword>
<sequence>MTITATRTELDKHRELNTDHAAVKSVKARIAEAGVEYLYYQIVTLTGRVVGKVVPARHLMRNVENGIQAHPGVVADLQADSSGALVGGSPERGECVVLPDLDSFGVLPWDHRTGFFFCRMYEPDHAPDGAGGRPVPVDVRGNLHRTHAGFTERTGLVMRSGCEPEVSWRMPGLSTEHRPGTPHSMYHIGQMEQLRPVYQRVMEYGRALGLDMVESNCEDPGQLELNWAYDLAERTADRLILHRQICRQVAREMGATASFMPKPEDDKLGNGCHHNVSFWRGEHNVLADPDNPDLHLTETGKHALGGILTHAAAFTAVMAPTVNSYKRYCHTGQFAPLEINWGMDNKTCAVRLPASGRLEVKSPDSLVNPYLSHAVLLAAAEDGLTQGIDPGPPRRAGTEPLPGPFGSLPLTLKEALDLFAGDRAVTRGLGPEMADMFLRLKTLEWERFCGAVTDWERMMYDGDGC</sequence>
<reference evidence="6 7" key="1">
    <citation type="submission" date="2020-02" db="EMBL/GenBank/DDBJ databases">
        <title>Whole-genome analyses of novel actinobacteria.</title>
        <authorList>
            <person name="Sahin N."/>
            <person name="Tatar D."/>
        </authorList>
    </citation>
    <scope>NUCLEOTIDE SEQUENCE [LARGE SCALE GENOMIC DNA]</scope>
    <source>
        <strain evidence="6 7">SB3404</strain>
    </source>
</reference>
<evidence type="ECO:0000256" key="2">
    <source>
        <dbReference type="ARBA" id="ARBA00022598"/>
    </source>
</evidence>
<dbReference type="Pfam" id="PF00120">
    <property type="entry name" value="Gln-synt_C"/>
    <property type="match status" value="1"/>
</dbReference>
<dbReference type="GO" id="GO:0004356">
    <property type="term" value="F:glutamine synthetase activity"/>
    <property type="evidence" value="ECO:0007669"/>
    <property type="project" value="InterPro"/>
</dbReference>
<evidence type="ECO:0000259" key="5">
    <source>
        <dbReference type="PROSITE" id="PS51987"/>
    </source>
</evidence>
<dbReference type="InterPro" id="IPR008146">
    <property type="entry name" value="Gln_synth_cat_dom"/>
</dbReference>
<dbReference type="SMART" id="SM01230">
    <property type="entry name" value="Gln-synt_C"/>
    <property type="match status" value="1"/>
</dbReference>
<feature type="domain" description="GS catalytic" evidence="5">
    <location>
        <begin position="139"/>
        <end position="465"/>
    </location>
</feature>
<dbReference type="InterPro" id="IPR036651">
    <property type="entry name" value="Gln_synt_N_sf"/>
</dbReference>
<comment type="caution">
    <text evidence="6">The sequence shown here is derived from an EMBL/GenBank/DDBJ whole genome shotgun (WGS) entry which is preliminary data.</text>
</comment>
<evidence type="ECO:0000313" key="7">
    <source>
        <dbReference type="Proteomes" id="UP000477722"/>
    </source>
</evidence>
<evidence type="ECO:0000256" key="1">
    <source>
        <dbReference type="ARBA" id="ARBA00009897"/>
    </source>
</evidence>
<organism evidence="6 7">
    <name type="scientific">Streptomyces boncukensis</name>
    <dbReference type="NCBI Taxonomy" id="2711219"/>
    <lineage>
        <taxon>Bacteria</taxon>
        <taxon>Bacillati</taxon>
        <taxon>Actinomycetota</taxon>
        <taxon>Actinomycetes</taxon>
        <taxon>Kitasatosporales</taxon>
        <taxon>Streptomycetaceae</taxon>
        <taxon>Streptomyces</taxon>
    </lineage>
</organism>
<dbReference type="RefSeq" id="WP_165299728.1">
    <property type="nucleotide sequence ID" value="NZ_JAAKZZ010000162.1"/>
</dbReference>
<dbReference type="Gene3D" id="3.10.20.70">
    <property type="entry name" value="Glutamine synthetase, N-terminal domain"/>
    <property type="match status" value="1"/>
</dbReference>
<dbReference type="PANTHER" id="PTHR43785">
    <property type="entry name" value="GAMMA-GLUTAMYLPUTRESCINE SYNTHETASE"/>
    <property type="match status" value="1"/>
</dbReference>
<dbReference type="PANTHER" id="PTHR43785:SF14">
    <property type="entry name" value="GLUTAMINE SYNTHETASE"/>
    <property type="match status" value="1"/>
</dbReference>
<dbReference type="GO" id="GO:0006542">
    <property type="term" value="P:glutamine biosynthetic process"/>
    <property type="evidence" value="ECO:0007669"/>
    <property type="project" value="InterPro"/>
</dbReference>
<accession>A0A6G4WYW5</accession>
<dbReference type="InterPro" id="IPR014746">
    <property type="entry name" value="Gln_synth/guanido_kin_cat_dom"/>
</dbReference>
<proteinExistence type="inferred from homology"/>
<dbReference type="SUPFAM" id="SSF54368">
    <property type="entry name" value="Glutamine synthetase, N-terminal domain"/>
    <property type="match status" value="1"/>
</dbReference>
<dbReference type="AlphaFoldDB" id="A0A6G4WYW5"/>
<dbReference type="Proteomes" id="UP000477722">
    <property type="component" value="Unassembled WGS sequence"/>
</dbReference>
<dbReference type="Gene3D" id="3.30.590.10">
    <property type="entry name" value="Glutamine synthetase/guanido kinase, catalytic domain"/>
    <property type="match status" value="1"/>
</dbReference>
<name>A0A6G4WYW5_9ACTN</name>
<gene>
    <name evidence="6" type="ORF">G5C65_17155</name>
</gene>
<evidence type="ECO:0000313" key="6">
    <source>
        <dbReference type="EMBL" id="NGO70052.1"/>
    </source>
</evidence>